<proteinExistence type="predicted"/>
<protein>
    <submittedName>
        <fullName evidence="6">Bile acid:sodium symporter</fullName>
    </submittedName>
</protein>
<feature type="transmembrane region" description="Helical" evidence="5">
    <location>
        <begin position="127"/>
        <end position="150"/>
    </location>
</feature>
<dbReference type="PANTHER" id="PTHR10361">
    <property type="entry name" value="SODIUM-BILE ACID COTRANSPORTER"/>
    <property type="match status" value="1"/>
</dbReference>
<keyword evidence="7" id="KW-1185">Reference proteome</keyword>
<evidence type="ECO:0000313" key="7">
    <source>
        <dbReference type="Proteomes" id="UP000029713"/>
    </source>
</evidence>
<keyword evidence="3 5" id="KW-1133">Transmembrane helix</keyword>
<dbReference type="AlphaFoldDB" id="A0A098Y2C6"/>
<organism evidence="6 7">
    <name type="scientific">Modestobacter caceresii</name>
    <dbReference type="NCBI Taxonomy" id="1522368"/>
    <lineage>
        <taxon>Bacteria</taxon>
        <taxon>Bacillati</taxon>
        <taxon>Actinomycetota</taxon>
        <taxon>Actinomycetes</taxon>
        <taxon>Geodermatophilales</taxon>
        <taxon>Geodermatophilaceae</taxon>
        <taxon>Modestobacter</taxon>
    </lineage>
</organism>
<comment type="subcellular location">
    <subcellularLocation>
        <location evidence="1">Membrane</location>
        <topology evidence="1">Multi-pass membrane protein</topology>
    </subcellularLocation>
</comment>
<feature type="transmembrane region" description="Helical" evidence="5">
    <location>
        <begin position="192"/>
        <end position="215"/>
    </location>
</feature>
<feature type="transmembrane region" description="Helical" evidence="5">
    <location>
        <begin position="162"/>
        <end position="180"/>
    </location>
</feature>
<dbReference type="Gene3D" id="1.20.1530.20">
    <property type="match status" value="1"/>
</dbReference>
<evidence type="ECO:0000256" key="4">
    <source>
        <dbReference type="ARBA" id="ARBA00023136"/>
    </source>
</evidence>
<dbReference type="OrthoDB" id="9806785at2"/>
<gene>
    <name evidence="6" type="ORF">IN07_21725</name>
</gene>
<reference evidence="6 7" key="1">
    <citation type="submission" date="2014-07" db="EMBL/GenBank/DDBJ databases">
        <title>Biosystematic studies on Modestobacter strains isolated from extreme hyper-arid desert soil and from historic building.</title>
        <authorList>
            <person name="Bukarasam K."/>
            <person name="Bull A."/>
            <person name="Girard G."/>
            <person name="van Wezel G."/>
            <person name="Goodfellow M."/>
        </authorList>
    </citation>
    <scope>NUCLEOTIDE SEQUENCE [LARGE SCALE GENOMIC DNA]</scope>
    <source>
        <strain evidence="6 7">KNN45-2b</strain>
    </source>
</reference>
<evidence type="ECO:0000256" key="2">
    <source>
        <dbReference type="ARBA" id="ARBA00022692"/>
    </source>
</evidence>
<evidence type="ECO:0000313" key="6">
    <source>
        <dbReference type="EMBL" id="KGH44609.1"/>
    </source>
</evidence>
<evidence type="ECO:0000256" key="5">
    <source>
        <dbReference type="SAM" id="Phobius"/>
    </source>
</evidence>
<dbReference type="PANTHER" id="PTHR10361:SF28">
    <property type="entry name" value="P3 PROTEIN-RELATED"/>
    <property type="match status" value="1"/>
</dbReference>
<keyword evidence="2 5" id="KW-0812">Transmembrane</keyword>
<dbReference type="Pfam" id="PF01758">
    <property type="entry name" value="SBF"/>
    <property type="match status" value="1"/>
</dbReference>
<dbReference type="GO" id="GO:0016020">
    <property type="term" value="C:membrane"/>
    <property type="evidence" value="ECO:0007669"/>
    <property type="project" value="UniProtKB-SubCell"/>
</dbReference>
<dbReference type="Proteomes" id="UP000029713">
    <property type="component" value="Unassembled WGS sequence"/>
</dbReference>
<feature type="transmembrane region" description="Helical" evidence="5">
    <location>
        <begin position="39"/>
        <end position="56"/>
    </location>
</feature>
<keyword evidence="4 5" id="KW-0472">Membrane</keyword>
<feature type="transmembrane region" description="Helical" evidence="5">
    <location>
        <begin position="268"/>
        <end position="291"/>
    </location>
</feature>
<accession>A0A098Y2C6</accession>
<comment type="caution">
    <text evidence="6">The sequence shown here is derived from an EMBL/GenBank/DDBJ whole genome shotgun (WGS) entry which is preliminary data.</text>
</comment>
<evidence type="ECO:0000256" key="3">
    <source>
        <dbReference type="ARBA" id="ARBA00022989"/>
    </source>
</evidence>
<dbReference type="InterPro" id="IPR038770">
    <property type="entry name" value="Na+/solute_symporter_sf"/>
</dbReference>
<feature type="transmembrane region" description="Helical" evidence="5">
    <location>
        <begin position="100"/>
        <end position="120"/>
    </location>
</feature>
<feature type="transmembrane region" description="Helical" evidence="5">
    <location>
        <begin position="68"/>
        <end position="88"/>
    </location>
</feature>
<feature type="transmembrane region" description="Helical" evidence="5">
    <location>
        <begin position="221"/>
        <end position="247"/>
    </location>
</feature>
<sequence length="325" mass="32980">MHQVRAVSSFVGRWFAVIVVLAGALALAVPGAFAGGTAAVPWLLAVIMLGMGMTLRPVDFAVVARRPWALLAGVATQFVVMPGLAFGIAEALDLSPALSAGMVLVGSAPGGTASNVIVYLARGDTALSVAMTSVSTLLAPLLTPLLVLWLAGQYLPVDGAGLFTSIVQIVLVPVLLGLLLRRLVPRLIERLLDLLPLVSVAGIAVVVAIVVAASADTLLSVGLLVVVAVIAHNLLGLGLGYAVARVCGFDEQGRRAVSIEVGMQNSGLAAALATAHFSAAAALPAALFSVWHNVSGSLLAGHWARRSAAAESEPTSPAGSPGPRP</sequence>
<name>A0A098Y2C6_9ACTN</name>
<evidence type="ECO:0000256" key="1">
    <source>
        <dbReference type="ARBA" id="ARBA00004141"/>
    </source>
</evidence>
<dbReference type="STRING" id="1522368.IN07_21725"/>
<feature type="transmembrane region" description="Helical" evidence="5">
    <location>
        <begin position="12"/>
        <end position="33"/>
    </location>
</feature>
<dbReference type="InterPro" id="IPR004710">
    <property type="entry name" value="Bilac:Na_transpt"/>
</dbReference>
<dbReference type="InterPro" id="IPR002657">
    <property type="entry name" value="BilAc:Na_symport/Acr3"/>
</dbReference>
<dbReference type="EMBL" id="JPMX01000118">
    <property type="protein sequence ID" value="KGH44609.1"/>
    <property type="molecule type" value="Genomic_DNA"/>
</dbReference>